<reference evidence="2" key="2">
    <citation type="submission" date="2018-04" db="EMBL/GenBank/DDBJ databases">
        <title>OnivRS2 (Oryza nivara Reference Sequence Version 2).</title>
        <authorList>
            <person name="Zhang J."/>
            <person name="Kudrna D."/>
            <person name="Lee S."/>
            <person name="Talag J."/>
            <person name="Rajasekar S."/>
            <person name="Welchert J."/>
            <person name="Hsing Y.-I."/>
            <person name="Wing R.A."/>
        </authorList>
    </citation>
    <scope>NUCLEOTIDE SEQUENCE [LARGE SCALE GENOMIC DNA]</scope>
    <source>
        <strain evidence="2">SL10</strain>
    </source>
</reference>
<dbReference type="AlphaFoldDB" id="A0A0E0GY46"/>
<proteinExistence type="predicted"/>
<accession>A0A0E0GY46</accession>
<dbReference type="EnsemblPlants" id="ONIVA04G03480.1">
    <property type="protein sequence ID" value="ONIVA04G03480.1"/>
    <property type="gene ID" value="ONIVA04G03480"/>
</dbReference>
<sequence length="74" mass="7687">MEWGNGVENELARKAVKPAVEAAQHSSGGSGGGAWLEATRGCCGSEAERWTGCGNAWRGRRRKRRGAGTAAVAS</sequence>
<dbReference type="Pfam" id="PF05754">
    <property type="entry name" value="DUF834"/>
    <property type="match status" value="1"/>
</dbReference>
<dbReference type="Gramene" id="ONIVA04G03480.1">
    <property type="protein sequence ID" value="ONIVA04G03480.1"/>
    <property type="gene ID" value="ONIVA04G03480"/>
</dbReference>
<feature type="domain" description="DUF834" evidence="1">
    <location>
        <begin position="2"/>
        <end position="32"/>
    </location>
</feature>
<dbReference type="Proteomes" id="UP000006591">
    <property type="component" value="Chromosome 4"/>
</dbReference>
<evidence type="ECO:0000313" key="2">
    <source>
        <dbReference type="EnsemblPlants" id="ONIVA04G03480.1"/>
    </source>
</evidence>
<keyword evidence="3" id="KW-1185">Reference proteome</keyword>
<evidence type="ECO:0000313" key="3">
    <source>
        <dbReference type="Proteomes" id="UP000006591"/>
    </source>
</evidence>
<protein>
    <recommendedName>
        <fullName evidence="1">DUF834 domain-containing protein</fullName>
    </recommendedName>
</protein>
<dbReference type="InterPro" id="IPR008552">
    <property type="entry name" value="DUF834"/>
</dbReference>
<organism evidence="2">
    <name type="scientific">Oryza nivara</name>
    <name type="common">Indian wild rice</name>
    <name type="synonym">Oryza sativa f. spontanea</name>
    <dbReference type="NCBI Taxonomy" id="4536"/>
    <lineage>
        <taxon>Eukaryota</taxon>
        <taxon>Viridiplantae</taxon>
        <taxon>Streptophyta</taxon>
        <taxon>Embryophyta</taxon>
        <taxon>Tracheophyta</taxon>
        <taxon>Spermatophyta</taxon>
        <taxon>Magnoliopsida</taxon>
        <taxon>Liliopsida</taxon>
        <taxon>Poales</taxon>
        <taxon>Poaceae</taxon>
        <taxon>BOP clade</taxon>
        <taxon>Oryzoideae</taxon>
        <taxon>Oryzeae</taxon>
        <taxon>Oryzinae</taxon>
        <taxon>Oryza</taxon>
    </lineage>
</organism>
<evidence type="ECO:0000259" key="1">
    <source>
        <dbReference type="Pfam" id="PF05754"/>
    </source>
</evidence>
<reference evidence="2" key="1">
    <citation type="submission" date="2015-04" db="UniProtKB">
        <authorList>
            <consortium name="EnsemblPlants"/>
        </authorList>
    </citation>
    <scope>IDENTIFICATION</scope>
    <source>
        <strain evidence="2">SL10</strain>
    </source>
</reference>
<dbReference type="HOGENOM" id="CLU_2692005_0_0_1"/>
<name>A0A0E0GY46_ORYNI</name>